<evidence type="ECO:0000259" key="1">
    <source>
        <dbReference type="Pfam" id="PF09994"/>
    </source>
</evidence>
<reference evidence="2 3" key="1">
    <citation type="submission" date="2012-10" db="EMBL/GenBank/DDBJ databases">
        <title>The draft sequence of the Mycobacterium pheli genome.</title>
        <authorList>
            <person name="Pettersson B.M.F."/>
            <person name="Das S."/>
            <person name="Dasgupta S."/>
            <person name="Bhattacharya A."/>
            <person name="Kirsebom L.A."/>
        </authorList>
    </citation>
    <scope>NUCLEOTIDE SEQUENCE [LARGE SCALE GENOMIC DNA]</scope>
    <source>
        <strain evidence="2 3">CCUG 21000</strain>
    </source>
</reference>
<feature type="domain" description="T6SS Phospholipase effector Tle1-like catalytic" evidence="1">
    <location>
        <begin position="2"/>
        <end position="236"/>
    </location>
</feature>
<name>A0A5N5VA20_MYCPH</name>
<evidence type="ECO:0000313" key="3">
    <source>
        <dbReference type="Proteomes" id="UP000325690"/>
    </source>
</evidence>
<organism evidence="2 3">
    <name type="scientific">Mycolicibacterium phlei DSM 43239 = CCUG 21000</name>
    <dbReference type="NCBI Taxonomy" id="1226750"/>
    <lineage>
        <taxon>Bacteria</taxon>
        <taxon>Bacillati</taxon>
        <taxon>Actinomycetota</taxon>
        <taxon>Actinomycetes</taxon>
        <taxon>Mycobacteriales</taxon>
        <taxon>Mycobacteriaceae</taxon>
        <taxon>Mycolicibacterium</taxon>
    </lineage>
</organism>
<keyword evidence="3" id="KW-1185">Reference proteome</keyword>
<dbReference type="EMBL" id="ANBP01000006">
    <property type="protein sequence ID" value="KAB7757787.1"/>
    <property type="molecule type" value="Genomic_DNA"/>
</dbReference>
<dbReference type="Pfam" id="PF09994">
    <property type="entry name" value="T6SS_Tle1-like_cat"/>
    <property type="match status" value="1"/>
</dbReference>
<evidence type="ECO:0000313" key="2">
    <source>
        <dbReference type="EMBL" id="KAB7757787.1"/>
    </source>
</evidence>
<dbReference type="AlphaFoldDB" id="A0A5N5VA20"/>
<accession>A0A5N5VA20</accession>
<dbReference type="PANTHER" id="PTHR33840">
    <property type="match status" value="1"/>
</dbReference>
<dbReference type="RefSeq" id="WP_061482621.1">
    <property type="nucleotide sequence ID" value="NZ_ANBO01000042.1"/>
</dbReference>
<sequence>MKKLVLCFDTARASARPSGDPTAAITNTGRVFRLLDERPDQMLWYHPGPAPRTGLARLRWRTAAADEARATITSAYQFLVDHWEPGDRVYMFGGGRGAYCAQTLTRLLNIVGVLPDLMESMAAYALPPTKRAADDWERVRSLADQLMEKQRAGIPVWFLGLWDTTTIPGFSRCAMPIPMTNVEMGRHALAIDGLPGERLVDCERVDEQWFRGASRDIVGGAGACAPLASIAFDWVLSGAIGAGLAIPAARRALLHRPTVDDALTETPPTIGLRTVPEGATVHDSVERYLREHPDYWRRLPESVQWADPKWAETPVAATTPAELLLSAH</sequence>
<dbReference type="GeneID" id="74301571"/>
<protein>
    <recommendedName>
        <fullName evidence="1">T6SS Phospholipase effector Tle1-like catalytic domain-containing protein</fullName>
    </recommendedName>
</protein>
<dbReference type="PANTHER" id="PTHR33840:SF1">
    <property type="entry name" value="TLE1 PHOSPHOLIPASE DOMAIN-CONTAINING PROTEIN"/>
    <property type="match status" value="1"/>
</dbReference>
<dbReference type="InterPro" id="IPR018712">
    <property type="entry name" value="Tle1-like_cat"/>
</dbReference>
<comment type="caution">
    <text evidence="2">The sequence shown here is derived from an EMBL/GenBank/DDBJ whole genome shotgun (WGS) entry which is preliminary data.</text>
</comment>
<proteinExistence type="predicted"/>
<gene>
    <name evidence="2" type="ORF">MPHL21000_06800</name>
</gene>
<dbReference type="Proteomes" id="UP000325690">
    <property type="component" value="Unassembled WGS sequence"/>
</dbReference>